<name>A0ABY5ZB52_9ACTN</name>
<keyword evidence="1" id="KW-1133">Transmembrane helix</keyword>
<reference evidence="2" key="1">
    <citation type="submission" date="2021-04" db="EMBL/GenBank/DDBJ databases">
        <title>Biosynthetic gene clusters of Dactylosporangioum roseum.</title>
        <authorList>
            <person name="Hartkoorn R.C."/>
            <person name="Beaudoing E."/>
            <person name="Hot D."/>
            <person name="Moureu S."/>
        </authorList>
    </citation>
    <scope>NUCLEOTIDE SEQUENCE</scope>
    <source>
        <strain evidence="2">NRRL B-16295</strain>
    </source>
</reference>
<protein>
    <recommendedName>
        <fullName evidence="4">PH domain-containing protein</fullName>
    </recommendedName>
</protein>
<dbReference type="Proteomes" id="UP001058271">
    <property type="component" value="Chromosome"/>
</dbReference>
<evidence type="ECO:0000313" key="2">
    <source>
        <dbReference type="EMBL" id="UWZ38899.1"/>
    </source>
</evidence>
<gene>
    <name evidence="2" type="ORF">Drose_12140</name>
</gene>
<accession>A0ABY5ZB52</accession>
<keyword evidence="1" id="KW-0812">Transmembrane</keyword>
<keyword evidence="3" id="KW-1185">Reference proteome</keyword>
<proteinExistence type="predicted"/>
<organism evidence="2 3">
    <name type="scientific">Dactylosporangium roseum</name>
    <dbReference type="NCBI Taxonomy" id="47989"/>
    <lineage>
        <taxon>Bacteria</taxon>
        <taxon>Bacillati</taxon>
        <taxon>Actinomycetota</taxon>
        <taxon>Actinomycetes</taxon>
        <taxon>Micromonosporales</taxon>
        <taxon>Micromonosporaceae</taxon>
        <taxon>Dactylosporangium</taxon>
    </lineage>
</organism>
<evidence type="ECO:0000256" key="1">
    <source>
        <dbReference type="SAM" id="Phobius"/>
    </source>
</evidence>
<feature type="transmembrane region" description="Helical" evidence="1">
    <location>
        <begin position="26"/>
        <end position="45"/>
    </location>
</feature>
<dbReference type="RefSeq" id="WP_260728290.1">
    <property type="nucleotide sequence ID" value="NZ_BAAABS010000041.1"/>
</dbReference>
<sequence length="199" mass="21325">MSLPGGGSEEFRATWRQTWHTHIKPFLISNILIAVVAWVLGYVFGGPVVSVLPPVVLVGLITLLQRVASRGHGLRLSADGVEFLRRDGVVVRMRWADIRGIAVLDQRRTGVIAPYGVARAAAAADSAAFAAANTGDGLVGIGEVLTPAQAAQQRQAGPAWQPLGKTGAASLRLAVVDREWRTGRIGEWFRAYRPDLMPG</sequence>
<keyword evidence="1" id="KW-0472">Membrane</keyword>
<evidence type="ECO:0008006" key="4">
    <source>
        <dbReference type="Google" id="ProtNLM"/>
    </source>
</evidence>
<evidence type="ECO:0000313" key="3">
    <source>
        <dbReference type="Proteomes" id="UP001058271"/>
    </source>
</evidence>
<dbReference type="EMBL" id="CP073721">
    <property type="protein sequence ID" value="UWZ38899.1"/>
    <property type="molecule type" value="Genomic_DNA"/>
</dbReference>